<feature type="non-terminal residue" evidence="4">
    <location>
        <position position="384"/>
    </location>
</feature>
<dbReference type="PANTHER" id="PTHR13068:SF173">
    <property type="entry name" value="EMB|CAB62602.1"/>
    <property type="match status" value="1"/>
</dbReference>
<dbReference type="EMBL" id="CAJNIZ010042682">
    <property type="protein sequence ID" value="CAE7632022.1"/>
    <property type="molecule type" value="Genomic_DNA"/>
</dbReference>
<feature type="chain" id="PRO_5032534059" evidence="3">
    <location>
        <begin position="21"/>
        <end position="384"/>
    </location>
</feature>
<dbReference type="Pfam" id="PF02536">
    <property type="entry name" value="mTERF"/>
    <property type="match status" value="1"/>
</dbReference>
<evidence type="ECO:0000256" key="1">
    <source>
        <dbReference type="ARBA" id="ARBA00007692"/>
    </source>
</evidence>
<evidence type="ECO:0000256" key="2">
    <source>
        <dbReference type="ARBA" id="ARBA00022946"/>
    </source>
</evidence>
<proteinExistence type="inferred from homology"/>
<gene>
    <name evidence="4" type="primary">MTERF5</name>
    <name evidence="4" type="ORF">SPIL2461_LOCUS16594</name>
</gene>
<dbReference type="SMART" id="SM00733">
    <property type="entry name" value="Mterf"/>
    <property type="match status" value="3"/>
</dbReference>
<dbReference type="Gene3D" id="1.25.70.10">
    <property type="entry name" value="Transcription termination factor 3, mitochondrial"/>
    <property type="match status" value="2"/>
</dbReference>
<evidence type="ECO:0000256" key="3">
    <source>
        <dbReference type="SAM" id="SignalP"/>
    </source>
</evidence>
<dbReference type="AlphaFoldDB" id="A0A812VIB0"/>
<dbReference type="Proteomes" id="UP000649617">
    <property type="component" value="Unassembled WGS sequence"/>
</dbReference>
<organism evidence="4 5">
    <name type="scientific">Symbiodinium pilosum</name>
    <name type="common">Dinoflagellate</name>
    <dbReference type="NCBI Taxonomy" id="2952"/>
    <lineage>
        <taxon>Eukaryota</taxon>
        <taxon>Sar</taxon>
        <taxon>Alveolata</taxon>
        <taxon>Dinophyceae</taxon>
        <taxon>Suessiales</taxon>
        <taxon>Symbiodiniaceae</taxon>
        <taxon>Symbiodinium</taxon>
    </lineage>
</organism>
<keyword evidence="3" id="KW-0732">Signal</keyword>
<evidence type="ECO:0000313" key="5">
    <source>
        <dbReference type="Proteomes" id="UP000649617"/>
    </source>
</evidence>
<dbReference type="GO" id="GO:0003676">
    <property type="term" value="F:nucleic acid binding"/>
    <property type="evidence" value="ECO:0007669"/>
    <property type="project" value="InterPro"/>
</dbReference>
<keyword evidence="5" id="KW-1185">Reference proteome</keyword>
<feature type="non-terminal residue" evidence="4">
    <location>
        <position position="1"/>
    </location>
</feature>
<comment type="caution">
    <text evidence="4">The sequence shown here is derived from an EMBL/GenBank/DDBJ whole genome shotgun (WGS) entry which is preliminary data.</text>
</comment>
<accession>A0A812VIB0</accession>
<evidence type="ECO:0000313" key="4">
    <source>
        <dbReference type="EMBL" id="CAE7632022.1"/>
    </source>
</evidence>
<comment type="similarity">
    <text evidence="1">Belongs to the mTERF family.</text>
</comment>
<protein>
    <submittedName>
        <fullName evidence="4">mTERF5 protein</fullName>
    </submittedName>
</protein>
<dbReference type="OrthoDB" id="426532at2759"/>
<dbReference type="InterPro" id="IPR038538">
    <property type="entry name" value="MTERF_sf"/>
</dbReference>
<keyword evidence="2" id="KW-0809">Transit peptide</keyword>
<feature type="signal peptide" evidence="3">
    <location>
        <begin position="1"/>
        <end position="20"/>
    </location>
</feature>
<reference evidence="4" key="1">
    <citation type="submission" date="2021-02" db="EMBL/GenBank/DDBJ databases">
        <authorList>
            <person name="Dougan E. K."/>
            <person name="Rhodes N."/>
            <person name="Thang M."/>
            <person name="Chan C."/>
        </authorList>
    </citation>
    <scope>NUCLEOTIDE SEQUENCE</scope>
</reference>
<dbReference type="PANTHER" id="PTHR13068">
    <property type="entry name" value="CGI-12 PROTEIN-RELATED"/>
    <property type="match status" value="1"/>
</dbReference>
<name>A0A812VIB0_SYMPI</name>
<sequence>AVAAFHVLFLCFAAYRDSQMRKQGWWKEEYFLTRDAAHAQALKIKLHVRFRALLCSAAAAIRAQEGVSWLSKMMGVQCVRTAAADRLYLTEIDVQFMLLHMHKAGSLGAWLFGFLGCGLAASGPPAFWRAGRPRTVHRSYAEVELLSHLAVLLMPEEPIGELFRDFPVEPSEEWGARWLCPDIAAHGVLQKASAVLFVEYDGHPHHHTTDGRQTDERKTRALLKHAPSKYARKVLLTSSVEDKKARMHAFLKGELEFSNFSIETLAHKFPGIWGTSIQDNLKPTVAWLEDVGLSRAQVAKVIAVCPAVLGLSIEGNLKPTDFTDGQVCNMIVQLPAMLGYSYSRLRHRLQVLRKSNSLAKLVSVMTLTDKRFAARFPEPMFGDP</sequence>
<dbReference type="InterPro" id="IPR003690">
    <property type="entry name" value="MTERF"/>
</dbReference>